<feature type="transmembrane region" description="Helical" evidence="7">
    <location>
        <begin position="261"/>
        <end position="281"/>
    </location>
</feature>
<dbReference type="EMBL" id="CP023694">
    <property type="protein sequence ID" value="QEV22753.1"/>
    <property type="molecule type" value="Genomic_DNA"/>
</dbReference>
<dbReference type="Gene3D" id="1.20.1250.20">
    <property type="entry name" value="MFS general substrate transporter like domains"/>
    <property type="match status" value="1"/>
</dbReference>
<evidence type="ECO:0000313" key="9">
    <source>
        <dbReference type="EMBL" id="QEV22753.1"/>
    </source>
</evidence>
<proteinExistence type="predicted"/>
<evidence type="ECO:0000256" key="1">
    <source>
        <dbReference type="ARBA" id="ARBA00004651"/>
    </source>
</evidence>
<evidence type="ECO:0000259" key="8">
    <source>
        <dbReference type="PROSITE" id="PS50850"/>
    </source>
</evidence>
<dbReference type="Proteomes" id="UP000326598">
    <property type="component" value="Chromosome"/>
</dbReference>
<feature type="transmembrane region" description="Helical" evidence="7">
    <location>
        <begin position="379"/>
        <end position="400"/>
    </location>
</feature>
<protein>
    <submittedName>
        <fullName evidence="9">MFS transporter</fullName>
    </submittedName>
</protein>
<sequence>MSHQQGSGGNPPGFPLLTVSGLMAGIFAVGSEELVVSPLLMRMATSFDTTVGVMALSVSVYGAATAVGALLFAPLGDRVSRRLSLAIGMAVFILGTVLCAFATGTGVFFAGRALAGLAAGAFVPTAYAFVGDQIPYEHRAKAMGILVSSWSLALVLGVPIGAFVGQWAGWRWTFGLLSLLGVLVLSVMPRMGGGRRPGTGGHTVPEESPEPSVGWARSVTRAFLAPRVPAYVLATFLVMLGWYGLYTFLGTALEYRYGSSSSLTGVMILLYGLGFASSFVTGRFADQWGKERVLTFSLAGLVPALVGVPLLIHWTAPLAVCLFGWGILQSLVVTLLSTLLSESSQRHRGTILAFYSLATNVAVAAGAAALAPLFTAHGFLAVGCACAGITAVAAGLSGWASNAATSSPEPAAVSRAKGGSEGEDT</sequence>
<keyword evidence="2" id="KW-1003">Cell membrane</keyword>
<feature type="transmembrane region" description="Helical" evidence="7">
    <location>
        <begin position="230"/>
        <end position="249"/>
    </location>
</feature>
<dbReference type="Pfam" id="PF07690">
    <property type="entry name" value="MFS_1"/>
    <property type="match status" value="1"/>
</dbReference>
<keyword evidence="4 7" id="KW-1133">Transmembrane helix</keyword>
<dbReference type="InterPro" id="IPR020846">
    <property type="entry name" value="MFS_dom"/>
</dbReference>
<evidence type="ECO:0000256" key="7">
    <source>
        <dbReference type="SAM" id="Phobius"/>
    </source>
</evidence>
<dbReference type="PROSITE" id="PS50850">
    <property type="entry name" value="MFS"/>
    <property type="match status" value="1"/>
</dbReference>
<dbReference type="PANTHER" id="PTHR43124:SF3">
    <property type="entry name" value="CHLORAMPHENICOL EFFLUX PUMP RV0191"/>
    <property type="match status" value="1"/>
</dbReference>
<feature type="transmembrane region" description="Helical" evidence="7">
    <location>
        <begin position="170"/>
        <end position="188"/>
    </location>
</feature>
<evidence type="ECO:0000256" key="2">
    <source>
        <dbReference type="ARBA" id="ARBA00022475"/>
    </source>
</evidence>
<evidence type="ECO:0000313" key="10">
    <source>
        <dbReference type="Proteomes" id="UP000326598"/>
    </source>
</evidence>
<feature type="transmembrane region" description="Helical" evidence="7">
    <location>
        <begin position="51"/>
        <end position="73"/>
    </location>
</feature>
<evidence type="ECO:0000256" key="3">
    <source>
        <dbReference type="ARBA" id="ARBA00022692"/>
    </source>
</evidence>
<dbReference type="GO" id="GO:0005886">
    <property type="term" value="C:plasma membrane"/>
    <property type="evidence" value="ECO:0007669"/>
    <property type="project" value="UniProtKB-SubCell"/>
</dbReference>
<evidence type="ECO:0000256" key="4">
    <source>
        <dbReference type="ARBA" id="ARBA00022989"/>
    </source>
</evidence>
<dbReference type="InterPro" id="IPR050189">
    <property type="entry name" value="MFS_Efflux_Transporters"/>
</dbReference>
<dbReference type="CDD" id="cd17324">
    <property type="entry name" value="MFS_NepI_like"/>
    <property type="match status" value="1"/>
</dbReference>
<feature type="transmembrane region" description="Helical" evidence="7">
    <location>
        <begin position="142"/>
        <end position="164"/>
    </location>
</feature>
<dbReference type="SUPFAM" id="SSF103473">
    <property type="entry name" value="MFS general substrate transporter"/>
    <property type="match status" value="1"/>
</dbReference>
<dbReference type="PANTHER" id="PTHR43124">
    <property type="entry name" value="PURINE EFFLUX PUMP PBUE"/>
    <property type="match status" value="1"/>
</dbReference>
<keyword evidence="3 7" id="KW-0812">Transmembrane</keyword>
<dbReference type="GO" id="GO:0022857">
    <property type="term" value="F:transmembrane transporter activity"/>
    <property type="evidence" value="ECO:0007669"/>
    <property type="project" value="InterPro"/>
</dbReference>
<feature type="transmembrane region" description="Helical" evidence="7">
    <location>
        <begin position="352"/>
        <end position="373"/>
    </location>
</feature>
<feature type="transmembrane region" description="Helical" evidence="7">
    <location>
        <begin position="109"/>
        <end position="130"/>
    </location>
</feature>
<name>A0A5J6HWB3_STRC4</name>
<gene>
    <name evidence="9" type="ORF">CP976_00050</name>
</gene>
<dbReference type="InterPro" id="IPR011701">
    <property type="entry name" value="MFS"/>
</dbReference>
<evidence type="ECO:0000256" key="6">
    <source>
        <dbReference type="SAM" id="MobiDB-lite"/>
    </source>
</evidence>
<feature type="transmembrane region" description="Helical" evidence="7">
    <location>
        <begin position="322"/>
        <end position="340"/>
    </location>
</feature>
<feature type="region of interest" description="Disordered" evidence="6">
    <location>
        <begin position="405"/>
        <end position="425"/>
    </location>
</feature>
<comment type="subcellular location">
    <subcellularLocation>
        <location evidence="1">Cell membrane</location>
        <topology evidence="1">Multi-pass membrane protein</topology>
    </subcellularLocation>
</comment>
<dbReference type="InterPro" id="IPR036259">
    <property type="entry name" value="MFS_trans_sf"/>
</dbReference>
<dbReference type="KEGG" id="scoe:CP976_00050"/>
<dbReference type="AlphaFoldDB" id="A0A5J6HWB3"/>
<accession>A0A5J6HWB3</accession>
<reference evidence="9 10" key="1">
    <citation type="submission" date="2017-09" db="EMBL/GenBank/DDBJ databases">
        <authorList>
            <person name="Lee N."/>
            <person name="Cho B.-K."/>
        </authorList>
    </citation>
    <scope>NUCLEOTIDE SEQUENCE [LARGE SCALE GENOMIC DNA]</scope>
    <source>
        <strain evidence="9 10">ATCC 13740</strain>
    </source>
</reference>
<evidence type="ECO:0000256" key="5">
    <source>
        <dbReference type="ARBA" id="ARBA00023136"/>
    </source>
</evidence>
<organism evidence="9 10">
    <name type="scientific">Streptomyces coeruleorubidus</name>
    <dbReference type="NCBI Taxonomy" id="116188"/>
    <lineage>
        <taxon>Bacteria</taxon>
        <taxon>Bacillati</taxon>
        <taxon>Actinomycetota</taxon>
        <taxon>Actinomycetes</taxon>
        <taxon>Kitasatosporales</taxon>
        <taxon>Streptomycetaceae</taxon>
        <taxon>Streptomyces</taxon>
    </lineage>
</organism>
<feature type="transmembrane region" description="Helical" evidence="7">
    <location>
        <begin position="293"/>
        <end position="316"/>
    </location>
</feature>
<feature type="transmembrane region" description="Helical" evidence="7">
    <location>
        <begin position="85"/>
        <end position="103"/>
    </location>
</feature>
<feature type="transmembrane region" description="Helical" evidence="7">
    <location>
        <begin position="12"/>
        <end position="31"/>
    </location>
</feature>
<feature type="domain" description="Major facilitator superfamily (MFS) profile" evidence="8">
    <location>
        <begin position="18"/>
        <end position="425"/>
    </location>
</feature>
<keyword evidence="5 7" id="KW-0472">Membrane</keyword>